<feature type="transmembrane region" description="Helical" evidence="2">
    <location>
        <begin position="299"/>
        <end position="321"/>
    </location>
</feature>
<dbReference type="Proteomes" id="UP000076738">
    <property type="component" value="Unassembled WGS sequence"/>
</dbReference>
<sequence>MVLIDDPTKTAPPPSATDSSFEPYSDAEPAPPPEYDAGPSHDGHIELASSSTPLLPAGVDPGEAPPPFSVYRPHFVVTAAGNTYSHDPHLNDDGEALYRFLLSQSHVRPTMEILVVGTHSTTTYVESVRRDANGHEHVTRQPRNETVTDFNFRIDLTKLLNPPPEFYTSPDDEPAFRGEMYRETMVGGKKKVAGIGGLYERMAWRAERNRRGQQPWSWKGQSSKGSRTVREWADEFCASKKVLKEFEYKKQIYGWDLKELERLIQRTAQNAFYHGMVQVTFPQTGTRIWIRPDTHLSRMLSITAVKVVLWLLLIYPFMLLYKWYWPTGGGKWNVAGEGWTYTVPTAQGLRPVSMQQWYGVWERRIRNAVEERVKSDEVLQTIEDYRFPDGLVTA</sequence>
<keyword evidence="2" id="KW-0472">Membrane</keyword>
<dbReference type="OrthoDB" id="203796at2759"/>
<evidence type="ECO:0000256" key="1">
    <source>
        <dbReference type="SAM" id="MobiDB-lite"/>
    </source>
</evidence>
<gene>
    <name evidence="3" type="ORF">CALVIDRAFT_486871</name>
</gene>
<name>A0A167IQJ2_CALVF</name>
<proteinExistence type="predicted"/>
<feature type="region of interest" description="Disordered" evidence="1">
    <location>
        <begin position="1"/>
        <end position="61"/>
    </location>
</feature>
<reference evidence="3 4" key="1">
    <citation type="journal article" date="2016" name="Mol. Biol. Evol.">
        <title>Comparative Genomics of Early-Diverging Mushroom-Forming Fungi Provides Insights into the Origins of Lignocellulose Decay Capabilities.</title>
        <authorList>
            <person name="Nagy L.G."/>
            <person name="Riley R."/>
            <person name="Tritt A."/>
            <person name="Adam C."/>
            <person name="Daum C."/>
            <person name="Floudas D."/>
            <person name="Sun H."/>
            <person name="Yadav J.S."/>
            <person name="Pangilinan J."/>
            <person name="Larsson K.H."/>
            <person name="Matsuura K."/>
            <person name="Barry K."/>
            <person name="Labutti K."/>
            <person name="Kuo R."/>
            <person name="Ohm R.A."/>
            <person name="Bhattacharya S.S."/>
            <person name="Shirouzu T."/>
            <person name="Yoshinaga Y."/>
            <person name="Martin F.M."/>
            <person name="Grigoriev I.V."/>
            <person name="Hibbett D.S."/>
        </authorList>
    </citation>
    <scope>NUCLEOTIDE SEQUENCE [LARGE SCALE GENOMIC DNA]</scope>
    <source>
        <strain evidence="3 4">TUFC12733</strain>
    </source>
</reference>
<protein>
    <submittedName>
        <fullName evidence="3">Uncharacterized protein</fullName>
    </submittedName>
</protein>
<accession>A0A167IQJ2</accession>
<dbReference type="PANTHER" id="PTHR37848:SF1">
    <property type="entry name" value="SUN DOMAIN-CONTAINING PROTEIN"/>
    <property type="match status" value="1"/>
</dbReference>
<dbReference type="EMBL" id="KV417306">
    <property type="protein sequence ID" value="KZO92855.1"/>
    <property type="molecule type" value="Genomic_DNA"/>
</dbReference>
<keyword evidence="2" id="KW-1133">Transmembrane helix</keyword>
<organism evidence="3 4">
    <name type="scientific">Calocera viscosa (strain TUFC12733)</name>
    <dbReference type="NCBI Taxonomy" id="1330018"/>
    <lineage>
        <taxon>Eukaryota</taxon>
        <taxon>Fungi</taxon>
        <taxon>Dikarya</taxon>
        <taxon>Basidiomycota</taxon>
        <taxon>Agaricomycotina</taxon>
        <taxon>Dacrymycetes</taxon>
        <taxon>Dacrymycetales</taxon>
        <taxon>Dacrymycetaceae</taxon>
        <taxon>Calocera</taxon>
    </lineage>
</organism>
<evidence type="ECO:0000256" key="2">
    <source>
        <dbReference type="SAM" id="Phobius"/>
    </source>
</evidence>
<keyword evidence="4" id="KW-1185">Reference proteome</keyword>
<keyword evidence="2" id="KW-0812">Transmembrane</keyword>
<evidence type="ECO:0000313" key="4">
    <source>
        <dbReference type="Proteomes" id="UP000076738"/>
    </source>
</evidence>
<dbReference type="PANTHER" id="PTHR37848">
    <property type="entry name" value="EXPRESSED PROTEIN"/>
    <property type="match status" value="1"/>
</dbReference>
<dbReference type="AlphaFoldDB" id="A0A167IQJ2"/>
<evidence type="ECO:0000313" key="3">
    <source>
        <dbReference type="EMBL" id="KZO92855.1"/>
    </source>
</evidence>